<keyword evidence="1" id="KW-0812">Transmembrane</keyword>
<name>A0ABW5SCH0_9FLAO</name>
<comment type="caution">
    <text evidence="2">The sequence shown here is derived from an EMBL/GenBank/DDBJ whole genome shotgun (WGS) entry which is preliminary data.</text>
</comment>
<accession>A0ABW5SCH0</accession>
<organism evidence="2 3">
    <name type="scientific">Mesonia sediminis</name>
    <dbReference type="NCBI Taxonomy" id="1703946"/>
    <lineage>
        <taxon>Bacteria</taxon>
        <taxon>Pseudomonadati</taxon>
        <taxon>Bacteroidota</taxon>
        <taxon>Flavobacteriia</taxon>
        <taxon>Flavobacteriales</taxon>
        <taxon>Flavobacteriaceae</taxon>
        <taxon>Mesonia</taxon>
    </lineage>
</organism>
<protein>
    <submittedName>
        <fullName evidence="2">Uncharacterized protein</fullName>
    </submittedName>
</protein>
<keyword evidence="3" id="KW-1185">Reference proteome</keyword>
<keyword evidence="1" id="KW-0472">Membrane</keyword>
<dbReference type="Proteomes" id="UP001597357">
    <property type="component" value="Unassembled WGS sequence"/>
</dbReference>
<sequence length="80" mass="9521">TALAMISLRKNTQDLFRCSSKIEKRMEFSVENSAAMNYSRCWLKYRHALLGTLCYAVRTIFSTLLFFRPLFMSKNYLIYF</sequence>
<feature type="transmembrane region" description="Helical" evidence="1">
    <location>
        <begin position="48"/>
        <end position="67"/>
    </location>
</feature>
<keyword evidence="1" id="KW-1133">Transmembrane helix</keyword>
<feature type="non-terminal residue" evidence="2">
    <location>
        <position position="1"/>
    </location>
</feature>
<dbReference type="EMBL" id="JBHULZ010000001">
    <property type="protein sequence ID" value="MFD2696367.1"/>
    <property type="molecule type" value="Genomic_DNA"/>
</dbReference>
<reference evidence="3" key="1">
    <citation type="journal article" date="2019" name="Int. J. Syst. Evol. Microbiol.">
        <title>The Global Catalogue of Microorganisms (GCM) 10K type strain sequencing project: providing services to taxonomists for standard genome sequencing and annotation.</title>
        <authorList>
            <consortium name="The Broad Institute Genomics Platform"/>
            <consortium name="The Broad Institute Genome Sequencing Center for Infectious Disease"/>
            <person name="Wu L."/>
            <person name="Ma J."/>
        </authorList>
    </citation>
    <scope>NUCLEOTIDE SEQUENCE [LARGE SCALE GENOMIC DNA]</scope>
    <source>
        <strain evidence="3">KCTC 42255</strain>
    </source>
</reference>
<gene>
    <name evidence="2" type="ORF">ACFSQ0_00005</name>
</gene>
<evidence type="ECO:0000256" key="1">
    <source>
        <dbReference type="SAM" id="Phobius"/>
    </source>
</evidence>
<evidence type="ECO:0000313" key="2">
    <source>
        <dbReference type="EMBL" id="MFD2696367.1"/>
    </source>
</evidence>
<proteinExistence type="predicted"/>
<evidence type="ECO:0000313" key="3">
    <source>
        <dbReference type="Proteomes" id="UP001597357"/>
    </source>
</evidence>
<dbReference type="RefSeq" id="WP_379042334.1">
    <property type="nucleotide sequence ID" value="NZ_JBHULZ010000001.1"/>
</dbReference>